<dbReference type="EMBL" id="KN817646">
    <property type="protein sequence ID" value="KJA15366.1"/>
    <property type="molecule type" value="Genomic_DNA"/>
</dbReference>
<dbReference type="AlphaFoldDB" id="A0A0D2NFB4"/>
<reference evidence="2" key="1">
    <citation type="submission" date="2014-04" db="EMBL/GenBank/DDBJ databases">
        <title>Evolutionary Origins and Diversification of the Mycorrhizal Mutualists.</title>
        <authorList>
            <consortium name="DOE Joint Genome Institute"/>
            <consortium name="Mycorrhizal Genomics Consortium"/>
            <person name="Kohler A."/>
            <person name="Kuo A."/>
            <person name="Nagy L.G."/>
            <person name="Floudas D."/>
            <person name="Copeland A."/>
            <person name="Barry K.W."/>
            <person name="Cichocki N."/>
            <person name="Veneault-Fourrey C."/>
            <person name="LaButti K."/>
            <person name="Lindquist E.A."/>
            <person name="Lipzen A."/>
            <person name="Lundell T."/>
            <person name="Morin E."/>
            <person name="Murat C."/>
            <person name="Riley R."/>
            <person name="Ohm R."/>
            <person name="Sun H."/>
            <person name="Tunlid A."/>
            <person name="Henrissat B."/>
            <person name="Grigoriev I.V."/>
            <person name="Hibbett D.S."/>
            <person name="Martin F."/>
        </authorList>
    </citation>
    <scope>NUCLEOTIDE SEQUENCE [LARGE SCALE GENOMIC DNA]</scope>
    <source>
        <strain evidence="2">FD-334 SS-4</strain>
    </source>
</reference>
<protein>
    <submittedName>
        <fullName evidence="1">Uncharacterized protein</fullName>
    </submittedName>
</protein>
<proteinExistence type="predicted"/>
<dbReference type="Proteomes" id="UP000054270">
    <property type="component" value="Unassembled WGS sequence"/>
</dbReference>
<sequence length="269" mass="28950">MALPTRCAAKSIGIMAPSHPRVPHDPPSVLESVRGRSPSTSRAVGLAGTYLWGIRRDSVIALCYVAGASCAGQRAPRRYRENTGLHPDRTQLLVDLGASRLSFSFLSVREGLTYVPADSDAVSAAAMDDRFFKVFAADFTKKTRIALPVCLPPTSARRYAHHHILAPPLPTLVSHLSTHATPQTERPISHESNDASNPVAQEMEISPAPAELYQGGSMAGRKAGELCEDLGSAQVPPALPAAPRMSSTRGHSWRKSIFVFLVLRQTPAD</sequence>
<accession>A0A0D2NFB4</accession>
<keyword evidence="2" id="KW-1185">Reference proteome</keyword>
<name>A0A0D2NFB4_HYPSF</name>
<evidence type="ECO:0000313" key="1">
    <source>
        <dbReference type="EMBL" id="KJA15366.1"/>
    </source>
</evidence>
<evidence type="ECO:0000313" key="2">
    <source>
        <dbReference type="Proteomes" id="UP000054270"/>
    </source>
</evidence>
<dbReference type="STRING" id="945553.A0A0D2NFB4"/>
<organism evidence="1 2">
    <name type="scientific">Hypholoma sublateritium (strain FD-334 SS-4)</name>
    <dbReference type="NCBI Taxonomy" id="945553"/>
    <lineage>
        <taxon>Eukaryota</taxon>
        <taxon>Fungi</taxon>
        <taxon>Dikarya</taxon>
        <taxon>Basidiomycota</taxon>
        <taxon>Agaricomycotina</taxon>
        <taxon>Agaricomycetes</taxon>
        <taxon>Agaricomycetidae</taxon>
        <taxon>Agaricales</taxon>
        <taxon>Agaricineae</taxon>
        <taxon>Strophariaceae</taxon>
        <taxon>Hypholoma</taxon>
    </lineage>
</organism>
<gene>
    <name evidence="1" type="ORF">HYPSUDRAFT_207915</name>
</gene>